<evidence type="ECO:0000256" key="3">
    <source>
        <dbReference type="ARBA" id="ARBA00004798"/>
    </source>
</evidence>
<organism evidence="11">
    <name type="scientific">Caldiarchaeum subterraneum</name>
    <dbReference type="NCBI Taxonomy" id="311458"/>
    <lineage>
        <taxon>Archaea</taxon>
        <taxon>Nitrososphaerota</taxon>
        <taxon>Candidatus Caldarchaeales</taxon>
        <taxon>Candidatus Caldarchaeaceae</taxon>
        <taxon>Candidatus Caldarchaeum</taxon>
    </lineage>
</organism>
<dbReference type="PANTHER" id="PTHR31209:SF0">
    <property type="entry name" value="METALLOENZYME DOMAIN-CONTAINING PROTEIN"/>
    <property type="match status" value="1"/>
</dbReference>
<dbReference type="InterPro" id="IPR006124">
    <property type="entry name" value="Metalloenzyme"/>
</dbReference>
<dbReference type="AlphaFoldDB" id="A0A7C4DZC9"/>
<reference evidence="11" key="1">
    <citation type="journal article" date="2020" name="mSystems">
        <title>Genome- and Community-Level Interaction Insights into Carbon Utilization and Element Cycling Functions of Hydrothermarchaeota in Hydrothermal Sediment.</title>
        <authorList>
            <person name="Zhou Z."/>
            <person name="Liu Y."/>
            <person name="Xu W."/>
            <person name="Pan J."/>
            <person name="Luo Z.H."/>
            <person name="Li M."/>
        </authorList>
    </citation>
    <scope>NUCLEOTIDE SEQUENCE [LARGE SCALE GENOMIC DNA]</scope>
    <source>
        <strain evidence="11">SpSt-613</strain>
        <strain evidence="10">SpSt-669</strain>
    </source>
</reference>
<dbReference type="NCBIfam" id="NF003104">
    <property type="entry name" value="PRK04024.1"/>
    <property type="match status" value="1"/>
</dbReference>
<evidence type="ECO:0000259" key="9">
    <source>
        <dbReference type="Pfam" id="PF01676"/>
    </source>
</evidence>
<evidence type="ECO:0000256" key="4">
    <source>
        <dbReference type="ARBA" id="ARBA00005524"/>
    </source>
</evidence>
<comment type="caution">
    <text evidence="11">The sequence shown here is derived from an EMBL/GenBank/DDBJ whole genome shotgun (WGS) entry which is preliminary data.</text>
</comment>
<dbReference type="NCBIfam" id="TIGR00306">
    <property type="entry name" value="apgM"/>
    <property type="match status" value="1"/>
</dbReference>
<dbReference type="EMBL" id="DTAD01000021">
    <property type="protein sequence ID" value="HGN89859.1"/>
    <property type="molecule type" value="Genomic_DNA"/>
</dbReference>
<evidence type="ECO:0000313" key="11">
    <source>
        <dbReference type="EMBL" id="HGN89859.1"/>
    </source>
</evidence>
<comment type="catalytic activity">
    <reaction evidence="1 7">
        <text>(2R)-2-phosphoglycerate = (2R)-3-phosphoglycerate</text>
        <dbReference type="Rhea" id="RHEA:15901"/>
        <dbReference type="ChEBI" id="CHEBI:58272"/>
        <dbReference type="ChEBI" id="CHEBI:58289"/>
        <dbReference type="EC" id="5.4.2.12"/>
    </reaction>
</comment>
<dbReference type="Gene3D" id="3.30.70.2130">
    <property type="entry name" value="Metalloenzyme domain"/>
    <property type="match status" value="1"/>
</dbReference>
<gene>
    <name evidence="7" type="primary">apgM</name>
    <name evidence="11" type="ORF">ENT82_01860</name>
    <name evidence="10" type="ORF">ENU43_06025</name>
</gene>
<dbReference type="PANTHER" id="PTHR31209">
    <property type="entry name" value="COFACTOR-INDEPENDENT PHOSPHOGLYCERATE MUTASE"/>
    <property type="match status" value="1"/>
</dbReference>
<evidence type="ECO:0000256" key="5">
    <source>
        <dbReference type="ARBA" id="ARBA00023152"/>
    </source>
</evidence>
<sequence length="409" mass="44493">MKAVLVVLDGLGDRRCKSLGYMTPLQYARNRVLDRLAAEGETGLVDVVARGIPNGSDTGHLALLGYDPFTCYTGRGPFEALGAGLSLSHEDVAFRCNFATVADDGTVLDRRAGRISTEESRELAESIQSMEIDGIQFIFRHTVEHRGVLIMRGEGISHRVSNVDPHGKTSAIQKPRPLDDSPESLKTAQALQKFLEKTSQILQAHPINIKRREKNLPLANYILTRGAGRLPNLAPFEQKFGLRAAVVAGGALYKGVCRAAGFDVVNVEGATGTVNTNLGNKVKAVVESLKTHDFVLLHVKATDTLSHDKKPREKAEMINRVGDALEKMLEQLTTDTYVAVTGDHTTSSEVGDHRGDPVPVLIWGADVRGDRVTKFDEISCMEGGLGRIRGVELMPILANYLGTLELYGE</sequence>
<dbReference type="Gene3D" id="3.40.720.10">
    <property type="entry name" value="Alkaline Phosphatase, subunit A"/>
    <property type="match status" value="2"/>
</dbReference>
<dbReference type="CDD" id="cd16011">
    <property type="entry name" value="iPGM_like"/>
    <property type="match status" value="1"/>
</dbReference>
<dbReference type="GO" id="GO:0006096">
    <property type="term" value="P:glycolytic process"/>
    <property type="evidence" value="ECO:0007669"/>
    <property type="project" value="UniProtKB-UniRule"/>
</dbReference>
<evidence type="ECO:0000256" key="7">
    <source>
        <dbReference type="HAMAP-Rule" id="MF_01402"/>
    </source>
</evidence>
<dbReference type="EMBL" id="DTCM01000076">
    <property type="protein sequence ID" value="HGL41203.1"/>
    <property type="molecule type" value="Genomic_DNA"/>
</dbReference>
<dbReference type="Pfam" id="PF01676">
    <property type="entry name" value="Metalloenzyme"/>
    <property type="match status" value="1"/>
</dbReference>
<accession>A0A7C4DZC9</accession>
<dbReference type="InterPro" id="IPR017850">
    <property type="entry name" value="Alkaline_phosphatase_core_sf"/>
</dbReference>
<evidence type="ECO:0000256" key="6">
    <source>
        <dbReference type="ARBA" id="ARBA00023235"/>
    </source>
</evidence>
<comment type="pathway">
    <text evidence="3 7">Carbohydrate degradation; glycolysis; pyruvate from D-glyceraldehyde 3-phosphate: step 3/5.</text>
</comment>
<dbReference type="GO" id="GO:0046872">
    <property type="term" value="F:metal ion binding"/>
    <property type="evidence" value="ECO:0007669"/>
    <property type="project" value="InterPro"/>
</dbReference>
<evidence type="ECO:0000313" key="10">
    <source>
        <dbReference type="EMBL" id="HGL41203.1"/>
    </source>
</evidence>
<comment type="function">
    <text evidence="2 7">Catalyzes the interconversion of 2-phosphoglycerate and 3-phosphoglycerate.</text>
</comment>
<protein>
    <recommendedName>
        <fullName evidence="7">2,3-bisphosphoglycerate-independent phosphoglycerate mutase</fullName>
        <shortName evidence="7">BPG-independent PGAM</shortName>
        <shortName evidence="7">Phosphoglyceromutase</shortName>
        <shortName evidence="7">aPGAM</shortName>
        <ecNumber evidence="7">5.4.2.12</ecNumber>
    </recommendedName>
</protein>
<evidence type="ECO:0000256" key="1">
    <source>
        <dbReference type="ARBA" id="ARBA00000370"/>
    </source>
</evidence>
<evidence type="ECO:0000256" key="2">
    <source>
        <dbReference type="ARBA" id="ARBA00002315"/>
    </source>
</evidence>
<dbReference type="Pfam" id="PF10143">
    <property type="entry name" value="PhosphMutase"/>
    <property type="match status" value="1"/>
</dbReference>
<proteinExistence type="inferred from homology"/>
<dbReference type="GO" id="GO:0004619">
    <property type="term" value="F:phosphoglycerate mutase activity"/>
    <property type="evidence" value="ECO:0007669"/>
    <property type="project" value="UniProtKB-UniRule"/>
</dbReference>
<feature type="domain" description="Metalloenzyme" evidence="9">
    <location>
        <begin position="1"/>
        <end position="398"/>
    </location>
</feature>
<dbReference type="InterPro" id="IPR042253">
    <property type="entry name" value="Pglycerate_mutase_ApgM_sf"/>
</dbReference>
<dbReference type="PIRSF" id="PIRSF006392">
    <property type="entry name" value="IPGAM_arch"/>
    <property type="match status" value="1"/>
</dbReference>
<dbReference type="EC" id="5.4.2.12" evidence="7"/>
<dbReference type="HAMAP" id="MF_01402_A">
    <property type="entry name" value="ApgM_A"/>
    <property type="match status" value="1"/>
</dbReference>
<name>A0A7C4DZC9_CALS0</name>
<dbReference type="SUPFAM" id="SSF53649">
    <property type="entry name" value="Alkaline phosphatase-like"/>
    <property type="match status" value="1"/>
</dbReference>
<keyword evidence="6 7" id="KW-0413">Isomerase</keyword>
<evidence type="ECO:0000256" key="8">
    <source>
        <dbReference type="SAM" id="MobiDB-lite"/>
    </source>
</evidence>
<dbReference type="InterPro" id="IPR023665">
    <property type="entry name" value="ApgAM_prokaryotes"/>
</dbReference>
<keyword evidence="5 7" id="KW-0324">Glycolysis</keyword>
<dbReference type="InterPro" id="IPR004456">
    <property type="entry name" value="Pglycerate_mutase_ApgM"/>
</dbReference>
<feature type="region of interest" description="Disordered" evidence="8">
    <location>
        <begin position="160"/>
        <end position="182"/>
    </location>
</feature>
<comment type="similarity">
    <text evidence="4 7">Belongs to the BPG-independent phosphoglycerate mutase family. A-PGAM subfamily.</text>
</comment>
<dbReference type="UniPathway" id="UPA00109">
    <property type="reaction ID" value="UER00186"/>
</dbReference>